<gene>
    <name evidence="1" type="ORF">FSB_LOCUS56303</name>
</gene>
<name>A0A2N9IWJ7_FAGSY</name>
<evidence type="ECO:0000313" key="1">
    <source>
        <dbReference type="EMBL" id="SPD28421.1"/>
    </source>
</evidence>
<dbReference type="AlphaFoldDB" id="A0A2N9IWJ7"/>
<reference evidence="1" key="1">
    <citation type="submission" date="2018-02" db="EMBL/GenBank/DDBJ databases">
        <authorList>
            <person name="Cohen D.B."/>
            <person name="Kent A.D."/>
        </authorList>
    </citation>
    <scope>NUCLEOTIDE SEQUENCE</scope>
</reference>
<proteinExistence type="predicted"/>
<accession>A0A2N9IWJ7</accession>
<sequence>MKLVLLAKPIAVLAITLSSTIWFVLLSHSNQQQPSSLKLKPKPDSMARSFVLWLHGLGHSGPANEPIKSLFTSPEFKEHNLVFPFCSFQSSHL</sequence>
<dbReference type="EMBL" id="OIVN01006231">
    <property type="protein sequence ID" value="SPD28421.1"/>
    <property type="molecule type" value="Genomic_DNA"/>
</dbReference>
<evidence type="ECO:0008006" key="2">
    <source>
        <dbReference type="Google" id="ProtNLM"/>
    </source>
</evidence>
<protein>
    <recommendedName>
        <fullName evidence="2">Phospholipase/carboxylesterase/thioesterase domain-containing protein</fullName>
    </recommendedName>
</protein>
<organism evidence="1">
    <name type="scientific">Fagus sylvatica</name>
    <name type="common">Beechnut</name>
    <dbReference type="NCBI Taxonomy" id="28930"/>
    <lineage>
        <taxon>Eukaryota</taxon>
        <taxon>Viridiplantae</taxon>
        <taxon>Streptophyta</taxon>
        <taxon>Embryophyta</taxon>
        <taxon>Tracheophyta</taxon>
        <taxon>Spermatophyta</taxon>
        <taxon>Magnoliopsida</taxon>
        <taxon>eudicotyledons</taxon>
        <taxon>Gunneridae</taxon>
        <taxon>Pentapetalae</taxon>
        <taxon>rosids</taxon>
        <taxon>fabids</taxon>
        <taxon>Fagales</taxon>
        <taxon>Fagaceae</taxon>
        <taxon>Fagus</taxon>
    </lineage>
</organism>